<name>A0A9W9I9D3_9EURO</name>
<organism evidence="1 2">
    <name type="scientific">Penicillium canariense</name>
    <dbReference type="NCBI Taxonomy" id="189055"/>
    <lineage>
        <taxon>Eukaryota</taxon>
        <taxon>Fungi</taxon>
        <taxon>Dikarya</taxon>
        <taxon>Ascomycota</taxon>
        <taxon>Pezizomycotina</taxon>
        <taxon>Eurotiomycetes</taxon>
        <taxon>Eurotiomycetidae</taxon>
        <taxon>Eurotiales</taxon>
        <taxon>Aspergillaceae</taxon>
        <taxon>Penicillium</taxon>
    </lineage>
</organism>
<reference evidence="1" key="2">
    <citation type="journal article" date="2023" name="IMA Fungus">
        <title>Comparative genomic study of the Penicillium genus elucidates a diverse pangenome and 15 lateral gene transfer events.</title>
        <authorList>
            <person name="Petersen C."/>
            <person name="Sorensen T."/>
            <person name="Nielsen M.R."/>
            <person name="Sondergaard T.E."/>
            <person name="Sorensen J.L."/>
            <person name="Fitzpatrick D.A."/>
            <person name="Frisvad J.C."/>
            <person name="Nielsen K.L."/>
        </authorList>
    </citation>
    <scope>NUCLEOTIDE SEQUENCE</scope>
    <source>
        <strain evidence="1">IBT 26290</strain>
    </source>
</reference>
<dbReference type="Proteomes" id="UP001149163">
    <property type="component" value="Unassembled WGS sequence"/>
</dbReference>
<gene>
    <name evidence="1" type="ORF">N7482_003871</name>
</gene>
<dbReference type="GeneID" id="81425172"/>
<dbReference type="RefSeq" id="XP_056544738.1">
    <property type="nucleotide sequence ID" value="XM_056685996.1"/>
</dbReference>
<sequence length="69" mass="7827">MGFPKEDPVPGPNASRPVGALAARRTWTCNGQGKKFWDTDHVTLNFTAHRLTWLDTATTGWQILWRSMQ</sequence>
<keyword evidence="2" id="KW-1185">Reference proteome</keyword>
<comment type="caution">
    <text evidence="1">The sequence shown here is derived from an EMBL/GenBank/DDBJ whole genome shotgun (WGS) entry which is preliminary data.</text>
</comment>
<reference evidence="1" key="1">
    <citation type="submission" date="2022-11" db="EMBL/GenBank/DDBJ databases">
        <authorList>
            <person name="Petersen C."/>
        </authorList>
    </citation>
    <scope>NUCLEOTIDE SEQUENCE</scope>
    <source>
        <strain evidence="1">IBT 26290</strain>
    </source>
</reference>
<evidence type="ECO:0000313" key="1">
    <source>
        <dbReference type="EMBL" id="KAJ5168277.1"/>
    </source>
</evidence>
<accession>A0A9W9I9D3</accession>
<dbReference type="EMBL" id="JAPQKN010000002">
    <property type="protein sequence ID" value="KAJ5168277.1"/>
    <property type="molecule type" value="Genomic_DNA"/>
</dbReference>
<dbReference type="AlphaFoldDB" id="A0A9W9I9D3"/>
<evidence type="ECO:0000313" key="2">
    <source>
        <dbReference type="Proteomes" id="UP001149163"/>
    </source>
</evidence>
<proteinExistence type="predicted"/>
<protein>
    <submittedName>
        <fullName evidence="1">Uncharacterized protein</fullName>
    </submittedName>
</protein>